<evidence type="ECO:0000313" key="6">
    <source>
        <dbReference type="EMBL" id="MBV7256506.1"/>
    </source>
</evidence>
<evidence type="ECO:0000256" key="4">
    <source>
        <dbReference type="SAM" id="MobiDB-lite"/>
    </source>
</evidence>
<gene>
    <name evidence="6" type="ORF">KCG44_06870</name>
</gene>
<evidence type="ECO:0000259" key="5">
    <source>
        <dbReference type="PROSITE" id="PS51935"/>
    </source>
</evidence>
<keyword evidence="3" id="KW-0788">Thiol protease</keyword>
<dbReference type="InterPro" id="IPR051202">
    <property type="entry name" value="Peptidase_C40"/>
</dbReference>
<dbReference type="PANTHER" id="PTHR47053">
    <property type="entry name" value="MUREIN DD-ENDOPEPTIDASE MEPH-RELATED"/>
    <property type="match status" value="1"/>
</dbReference>
<feature type="domain" description="NlpC/P60" evidence="5">
    <location>
        <begin position="182"/>
        <end position="305"/>
    </location>
</feature>
<dbReference type="Pfam" id="PF18348">
    <property type="entry name" value="SH3_16"/>
    <property type="match status" value="1"/>
</dbReference>
<proteinExistence type="predicted"/>
<protein>
    <submittedName>
        <fullName evidence="6">C40 family peptidase</fullName>
    </submittedName>
</protein>
<dbReference type="PANTHER" id="PTHR47053:SF1">
    <property type="entry name" value="MUREIN DD-ENDOPEPTIDASE MEPH-RELATED"/>
    <property type="match status" value="1"/>
</dbReference>
<dbReference type="Pfam" id="PF00877">
    <property type="entry name" value="NLPC_P60"/>
    <property type="match status" value="1"/>
</dbReference>
<dbReference type="InterPro" id="IPR041382">
    <property type="entry name" value="SH3_16"/>
</dbReference>
<name>A0ABS6SDS4_9SPHN</name>
<comment type="caution">
    <text evidence="6">The sequence shown here is derived from an EMBL/GenBank/DDBJ whole genome shotgun (WGS) entry which is preliminary data.</text>
</comment>
<dbReference type="PROSITE" id="PS51935">
    <property type="entry name" value="NLPC_P60"/>
    <property type="match status" value="1"/>
</dbReference>
<feature type="compositionally biased region" description="Basic and acidic residues" evidence="4">
    <location>
        <begin position="1"/>
        <end position="17"/>
    </location>
</feature>
<evidence type="ECO:0000256" key="2">
    <source>
        <dbReference type="ARBA" id="ARBA00022801"/>
    </source>
</evidence>
<sequence>MLTRIPDSKAARHDLTPRTEAAAAADKPDPRVHAWRDDMADAALKGVVAAPRYVTPVPHRLIDGVSEMMREAPQQSAAAVSELLPGQRFDILDESEGWAWGFSAHDHYVGYISAENLRADAPPRTHRITAPTALCFSRPDIKSDVAHNLPMNSEVAAEDFDDTFYRLRNGTFVHRRHASTLDEYVRDPVRVAQAFLGSPYKWGGRTRRGIDCSGLIQIALAACDIAAPRDSDQQRDELGDDVLGKPLKRGDLIFFPGHVGIMADEERLLHANAYWMTTLIEPLEDVIDRLRSAHAEPVTGARRVV</sequence>
<reference evidence="6 7" key="1">
    <citation type="submission" date="2021-04" db="EMBL/GenBank/DDBJ databases">
        <authorList>
            <person name="Pira H."/>
            <person name="Risdian C."/>
            <person name="Wink J."/>
        </authorList>
    </citation>
    <scope>NUCLEOTIDE SEQUENCE [LARGE SCALE GENOMIC DNA]</scope>
    <source>
        <strain evidence="6 7">WHA3</strain>
    </source>
</reference>
<keyword evidence="1" id="KW-0645">Protease</keyword>
<dbReference type="EMBL" id="JAGSPA010000002">
    <property type="protein sequence ID" value="MBV7256506.1"/>
    <property type="molecule type" value="Genomic_DNA"/>
</dbReference>
<dbReference type="RefSeq" id="WP_218445150.1">
    <property type="nucleotide sequence ID" value="NZ_JAGSPA010000002.1"/>
</dbReference>
<feature type="region of interest" description="Disordered" evidence="4">
    <location>
        <begin position="1"/>
        <end position="30"/>
    </location>
</feature>
<accession>A0ABS6SDS4</accession>
<dbReference type="Proteomes" id="UP000722336">
    <property type="component" value="Unassembled WGS sequence"/>
</dbReference>
<dbReference type="InterPro" id="IPR000064">
    <property type="entry name" value="NLP_P60_dom"/>
</dbReference>
<keyword evidence="7" id="KW-1185">Reference proteome</keyword>
<evidence type="ECO:0000256" key="3">
    <source>
        <dbReference type="ARBA" id="ARBA00022807"/>
    </source>
</evidence>
<evidence type="ECO:0000313" key="7">
    <source>
        <dbReference type="Proteomes" id="UP000722336"/>
    </source>
</evidence>
<keyword evidence="2" id="KW-0378">Hydrolase</keyword>
<evidence type="ECO:0000256" key="1">
    <source>
        <dbReference type="ARBA" id="ARBA00022670"/>
    </source>
</evidence>
<organism evidence="6 7">
    <name type="scientific">Pacificimonas pallii</name>
    <dbReference type="NCBI Taxonomy" id="2827236"/>
    <lineage>
        <taxon>Bacteria</taxon>
        <taxon>Pseudomonadati</taxon>
        <taxon>Pseudomonadota</taxon>
        <taxon>Alphaproteobacteria</taxon>
        <taxon>Sphingomonadales</taxon>
        <taxon>Sphingosinicellaceae</taxon>
        <taxon>Pacificimonas</taxon>
    </lineage>
</organism>